<dbReference type="InterPro" id="IPR038740">
    <property type="entry name" value="BioF2-like_GNAT_dom"/>
</dbReference>
<dbReference type="AlphaFoldDB" id="C6W5Q7"/>
<dbReference type="Gene3D" id="3.40.630.30">
    <property type="match status" value="1"/>
</dbReference>
<sequence length="330" mass="36773">MRPVSNNFTHTSLSSWTDGDSRVDVFPAPHAPFSATVPWLFFHRENLLFQSSDVIYSFILTSKESAVILAVFHCLSGVHEWISPPSAPFGGVLPLQPCSEARLAFLLRCAREWIAQQGGQSIVIKTAPACYAPTDHETCHHSYVSAGFFPNHTYSNHYIPIAGEAFMQIIEPPERRRLSKGKKSGLLVTVDQGIFRPELAQLLSRCFAQHHYQLSLSAERLIDLAHHLAADMLVFSAWQGTAPKAVLIAVKVSDKILYTFVSAYLEELRSLSPSLPLFEAAYDYCRCNGIDILDLGISLDHHGNHKPSLARFKKNIGGRECVKIIYKALL</sequence>
<evidence type="ECO:0000313" key="3">
    <source>
        <dbReference type="Proteomes" id="UP000002011"/>
    </source>
</evidence>
<name>C6W5Q7_DYAFD</name>
<gene>
    <name evidence="2" type="ordered locus">Dfer_4795</name>
</gene>
<reference evidence="2 3" key="1">
    <citation type="journal article" date="2009" name="Stand. Genomic Sci.">
        <title>Complete genome sequence of Dyadobacter fermentans type strain (NS114).</title>
        <authorList>
            <person name="Lang E."/>
            <person name="Lapidus A."/>
            <person name="Chertkov O."/>
            <person name="Brettin T."/>
            <person name="Detter J.C."/>
            <person name="Han C."/>
            <person name="Copeland A."/>
            <person name="Glavina Del Rio T."/>
            <person name="Nolan M."/>
            <person name="Chen F."/>
            <person name="Lucas S."/>
            <person name="Tice H."/>
            <person name="Cheng J.F."/>
            <person name="Land M."/>
            <person name="Hauser L."/>
            <person name="Chang Y.J."/>
            <person name="Jeffries C.D."/>
            <person name="Kopitz M."/>
            <person name="Bruce D."/>
            <person name="Goodwin L."/>
            <person name="Pitluck S."/>
            <person name="Ovchinnikova G."/>
            <person name="Pati A."/>
            <person name="Ivanova N."/>
            <person name="Mavrommatis K."/>
            <person name="Chen A."/>
            <person name="Palaniappan K."/>
            <person name="Chain P."/>
            <person name="Bristow J."/>
            <person name="Eisen J.A."/>
            <person name="Markowitz V."/>
            <person name="Hugenholtz P."/>
            <person name="Goker M."/>
            <person name="Rohde M."/>
            <person name="Kyrpides N.C."/>
            <person name="Klenk H.P."/>
        </authorList>
    </citation>
    <scope>NUCLEOTIDE SEQUENCE [LARGE SCALE GENOMIC DNA]</scope>
    <source>
        <strain evidence="3">ATCC 700827 / DSM 18053 / CIP 107007 / KCTC 52180 / NS114</strain>
    </source>
</reference>
<dbReference type="Proteomes" id="UP000002011">
    <property type="component" value="Chromosome"/>
</dbReference>
<dbReference type="STRING" id="471854.Dfer_4795"/>
<accession>C6W5Q7</accession>
<dbReference type="InterPro" id="IPR016181">
    <property type="entry name" value="Acyl_CoA_acyltransferase"/>
</dbReference>
<keyword evidence="3" id="KW-1185">Reference proteome</keyword>
<organism evidence="2 3">
    <name type="scientific">Dyadobacter fermentans (strain ATCC 700827 / DSM 18053 / CIP 107007 / KCTC 52180 / NS114)</name>
    <dbReference type="NCBI Taxonomy" id="471854"/>
    <lineage>
        <taxon>Bacteria</taxon>
        <taxon>Pseudomonadati</taxon>
        <taxon>Bacteroidota</taxon>
        <taxon>Cytophagia</taxon>
        <taxon>Cytophagales</taxon>
        <taxon>Spirosomataceae</taxon>
        <taxon>Dyadobacter</taxon>
    </lineage>
</organism>
<dbReference type="SUPFAM" id="SSF55729">
    <property type="entry name" value="Acyl-CoA N-acyltransferases (Nat)"/>
    <property type="match status" value="1"/>
</dbReference>
<dbReference type="RefSeq" id="WP_015814237.1">
    <property type="nucleotide sequence ID" value="NC_013037.1"/>
</dbReference>
<dbReference type="Pfam" id="PF13480">
    <property type="entry name" value="Acetyltransf_6"/>
    <property type="match status" value="1"/>
</dbReference>
<dbReference type="eggNOG" id="COG5653">
    <property type="taxonomic scope" value="Bacteria"/>
</dbReference>
<proteinExistence type="predicted"/>
<dbReference type="EMBL" id="CP001619">
    <property type="protein sequence ID" value="ACT95996.1"/>
    <property type="molecule type" value="Genomic_DNA"/>
</dbReference>
<protein>
    <recommendedName>
        <fullName evidence="1">BioF2-like acetyltransferase domain-containing protein</fullName>
    </recommendedName>
</protein>
<feature type="domain" description="BioF2-like acetyltransferase" evidence="1">
    <location>
        <begin position="199"/>
        <end position="300"/>
    </location>
</feature>
<dbReference type="KEGG" id="dfe:Dfer_4795"/>
<dbReference type="HOGENOM" id="CLU_071050_0_0_10"/>
<evidence type="ECO:0000313" key="2">
    <source>
        <dbReference type="EMBL" id="ACT95996.1"/>
    </source>
</evidence>
<evidence type="ECO:0000259" key="1">
    <source>
        <dbReference type="Pfam" id="PF13480"/>
    </source>
</evidence>